<evidence type="ECO:0000256" key="1">
    <source>
        <dbReference type="SAM" id="MobiDB-lite"/>
    </source>
</evidence>
<evidence type="ECO:0000313" key="2">
    <source>
        <dbReference type="EMBL" id="KNE94919.1"/>
    </source>
</evidence>
<protein>
    <submittedName>
        <fullName evidence="2">Uncharacterized protein</fullName>
    </submittedName>
</protein>
<evidence type="ECO:0000313" key="3">
    <source>
        <dbReference type="Proteomes" id="UP000054564"/>
    </source>
</evidence>
<feature type="compositionally biased region" description="Low complexity" evidence="1">
    <location>
        <begin position="20"/>
        <end position="32"/>
    </location>
</feature>
<feature type="region of interest" description="Disordered" evidence="1">
    <location>
        <begin position="328"/>
        <end position="348"/>
    </location>
</feature>
<keyword evidence="3" id="KW-1185">Reference proteome</keyword>
<organism evidence="2 3">
    <name type="scientific">Puccinia striiformis f. sp. tritici PST-78</name>
    <dbReference type="NCBI Taxonomy" id="1165861"/>
    <lineage>
        <taxon>Eukaryota</taxon>
        <taxon>Fungi</taxon>
        <taxon>Dikarya</taxon>
        <taxon>Basidiomycota</taxon>
        <taxon>Pucciniomycotina</taxon>
        <taxon>Pucciniomycetes</taxon>
        <taxon>Pucciniales</taxon>
        <taxon>Pucciniaceae</taxon>
        <taxon>Puccinia</taxon>
    </lineage>
</organism>
<sequence length="348" mass="39713">MEDTRYRTRTSQAVRRWSHGYPPSGSGYPPTGLDRHSLVGSPPLLLVGIQDSKHARKTSVNQLLSGARLLCFGKYWFPILHLSVIVESDNSSLYVKDIFNSDKQDDGRAYRFLNEVTLKIALEHKECTGLAIYLFILGELCDSWLNQTMSHFDRIVSAYTSHFFLARWYQYLREQENSTDGVMSFKRNGISHQSHKIFSTLADSLLSLILSHREYYPDTPLMPWKHGTEACEHIFGWMRVILPNFTVLDARQMMPKIFIIVKSIMSGKVKMLKSDHIHSGYQYSFSDSVVCSPKLTDASKKFPNNEQIDELLKLAEKRAKTLIKFTGMQKVPGKESSRSSTGRSVDNG</sequence>
<name>A0A0L0V7F1_9BASI</name>
<comment type="caution">
    <text evidence="2">The sequence shown here is derived from an EMBL/GenBank/DDBJ whole genome shotgun (WGS) entry which is preliminary data.</text>
</comment>
<dbReference type="OrthoDB" id="2507437at2759"/>
<dbReference type="EMBL" id="AJIL01000106">
    <property type="protein sequence ID" value="KNE94919.1"/>
    <property type="molecule type" value="Genomic_DNA"/>
</dbReference>
<accession>A0A0L0V7F1</accession>
<gene>
    <name evidence="2" type="ORF">PSTG_11710</name>
</gene>
<dbReference type="STRING" id="1165861.A0A0L0V7F1"/>
<proteinExistence type="predicted"/>
<feature type="region of interest" description="Disordered" evidence="1">
    <location>
        <begin position="1"/>
        <end position="32"/>
    </location>
</feature>
<dbReference type="AlphaFoldDB" id="A0A0L0V7F1"/>
<feature type="compositionally biased region" description="Polar residues" evidence="1">
    <location>
        <begin position="338"/>
        <end position="348"/>
    </location>
</feature>
<dbReference type="Proteomes" id="UP000054564">
    <property type="component" value="Unassembled WGS sequence"/>
</dbReference>
<reference evidence="3" key="1">
    <citation type="submission" date="2014-03" db="EMBL/GenBank/DDBJ databases">
        <title>The Genome Sequence of Puccinia striiformis f. sp. tritici PST-78.</title>
        <authorList>
            <consortium name="The Broad Institute Genome Sequencing Platform"/>
            <person name="Cuomo C."/>
            <person name="Hulbert S."/>
            <person name="Chen X."/>
            <person name="Walker B."/>
            <person name="Young S.K."/>
            <person name="Zeng Q."/>
            <person name="Gargeya S."/>
            <person name="Fitzgerald M."/>
            <person name="Haas B."/>
            <person name="Abouelleil A."/>
            <person name="Alvarado L."/>
            <person name="Arachchi H.M."/>
            <person name="Berlin A.M."/>
            <person name="Chapman S.B."/>
            <person name="Goldberg J."/>
            <person name="Griggs A."/>
            <person name="Gujja S."/>
            <person name="Hansen M."/>
            <person name="Howarth C."/>
            <person name="Imamovic A."/>
            <person name="Larimer J."/>
            <person name="McCowan C."/>
            <person name="Montmayeur A."/>
            <person name="Murphy C."/>
            <person name="Neiman D."/>
            <person name="Pearson M."/>
            <person name="Priest M."/>
            <person name="Roberts A."/>
            <person name="Saif S."/>
            <person name="Shea T."/>
            <person name="Sisk P."/>
            <person name="Sykes S."/>
            <person name="Wortman J."/>
            <person name="Nusbaum C."/>
            <person name="Birren B."/>
        </authorList>
    </citation>
    <scope>NUCLEOTIDE SEQUENCE [LARGE SCALE GENOMIC DNA]</scope>
    <source>
        <strain evidence="3">race PST-78</strain>
    </source>
</reference>